<comment type="subcellular location">
    <subcellularLocation>
        <location evidence="1">Membrane</location>
    </subcellularLocation>
</comment>
<gene>
    <name evidence="6" type="ORF">B7P43_G11793</name>
</gene>
<reference evidence="6 7" key="1">
    <citation type="submission" date="2017-12" db="EMBL/GenBank/DDBJ databases">
        <title>Hemimetabolous genomes reveal molecular basis of termite eusociality.</title>
        <authorList>
            <person name="Harrison M.C."/>
            <person name="Jongepier E."/>
            <person name="Robertson H.M."/>
            <person name="Arning N."/>
            <person name="Bitard-Feildel T."/>
            <person name="Chao H."/>
            <person name="Childers C.P."/>
            <person name="Dinh H."/>
            <person name="Doddapaneni H."/>
            <person name="Dugan S."/>
            <person name="Gowin J."/>
            <person name="Greiner C."/>
            <person name="Han Y."/>
            <person name="Hu H."/>
            <person name="Hughes D.S.T."/>
            <person name="Huylmans A.-K."/>
            <person name="Kemena C."/>
            <person name="Kremer L.P.M."/>
            <person name="Lee S.L."/>
            <person name="Lopez-Ezquerra A."/>
            <person name="Mallet L."/>
            <person name="Monroy-Kuhn J.M."/>
            <person name="Moser A."/>
            <person name="Murali S.C."/>
            <person name="Muzny D.M."/>
            <person name="Otani S."/>
            <person name="Piulachs M.-D."/>
            <person name="Poelchau M."/>
            <person name="Qu J."/>
            <person name="Schaub F."/>
            <person name="Wada-Katsumata A."/>
            <person name="Worley K.C."/>
            <person name="Xie Q."/>
            <person name="Ylla G."/>
            <person name="Poulsen M."/>
            <person name="Gibbs R.A."/>
            <person name="Schal C."/>
            <person name="Richards S."/>
            <person name="Belles X."/>
            <person name="Korb J."/>
            <person name="Bornberg-Bauer E."/>
        </authorList>
    </citation>
    <scope>NUCLEOTIDE SEQUENCE [LARGE SCALE GENOMIC DNA]</scope>
    <source>
        <tissue evidence="6">Whole body</tissue>
    </source>
</reference>
<dbReference type="SMART" id="SM01158">
    <property type="entry name" value="DUF1741"/>
    <property type="match status" value="1"/>
</dbReference>
<feature type="domain" description="Armadillo-like helical" evidence="5">
    <location>
        <begin position="57"/>
        <end position="293"/>
    </location>
</feature>
<dbReference type="PANTHER" id="PTHR13608:SF3">
    <property type="entry name" value="ARMADILLO-LIKE HELICAL DOMAIN-CONTAINING PROTEIN 3"/>
    <property type="match status" value="1"/>
</dbReference>
<dbReference type="Proteomes" id="UP000235965">
    <property type="component" value="Unassembled WGS sequence"/>
</dbReference>
<protein>
    <recommendedName>
        <fullName evidence="5">Armadillo-like helical domain-containing protein</fullName>
    </recommendedName>
</protein>
<proteinExistence type="predicted"/>
<dbReference type="InterPro" id="IPR039868">
    <property type="entry name" value="ARMD3-like"/>
</dbReference>
<name>A0A2J7PC08_9NEOP</name>
<dbReference type="Pfam" id="PF08427">
    <property type="entry name" value="ARMH3_C"/>
    <property type="match status" value="1"/>
</dbReference>
<evidence type="ECO:0000313" key="7">
    <source>
        <dbReference type="Proteomes" id="UP000235965"/>
    </source>
</evidence>
<accession>A0A2J7PC08</accession>
<comment type="caution">
    <text evidence="6">The sequence shown here is derived from an EMBL/GenBank/DDBJ whole genome shotgun (WGS) entry which is preliminary data.</text>
</comment>
<dbReference type="InterPro" id="IPR013636">
    <property type="entry name" value="ARMH3_C"/>
</dbReference>
<keyword evidence="3" id="KW-1133">Transmembrane helix</keyword>
<organism evidence="6 7">
    <name type="scientific">Cryptotermes secundus</name>
    <dbReference type="NCBI Taxonomy" id="105785"/>
    <lineage>
        <taxon>Eukaryota</taxon>
        <taxon>Metazoa</taxon>
        <taxon>Ecdysozoa</taxon>
        <taxon>Arthropoda</taxon>
        <taxon>Hexapoda</taxon>
        <taxon>Insecta</taxon>
        <taxon>Pterygota</taxon>
        <taxon>Neoptera</taxon>
        <taxon>Polyneoptera</taxon>
        <taxon>Dictyoptera</taxon>
        <taxon>Blattodea</taxon>
        <taxon>Blattoidea</taxon>
        <taxon>Termitoidae</taxon>
        <taxon>Kalotermitidae</taxon>
        <taxon>Cryptotermitinae</taxon>
        <taxon>Cryptotermes</taxon>
    </lineage>
</organism>
<keyword evidence="2" id="KW-0812">Transmembrane</keyword>
<evidence type="ECO:0000256" key="4">
    <source>
        <dbReference type="ARBA" id="ARBA00023136"/>
    </source>
</evidence>
<evidence type="ECO:0000256" key="1">
    <source>
        <dbReference type="ARBA" id="ARBA00004370"/>
    </source>
</evidence>
<evidence type="ECO:0000259" key="5">
    <source>
        <dbReference type="SMART" id="SM01158"/>
    </source>
</evidence>
<dbReference type="PANTHER" id="PTHR13608">
    <property type="entry name" value="ARMADILLO-LIKE HELICAL DOMAIN-CONTAINING PROTEIN 3"/>
    <property type="match status" value="1"/>
</dbReference>
<dbReference type="AlphaFoldDB" id="A0A2J7PC08"/>
<evidence type="ECO:0000256" key="2">
    <source>
        <dbReference type="ARBA" id="ARBA00022692"/>
    </source>
</evidence>
<sequence length="311" mass="36184">MQDTKSEASMSNVKLCFLILTCISEDQYANSLMHDVNLVFKVQLHRLPMRHRKVAPDKVSPSQPLASTLLDLLVEFIMSHMMKKLPMELYLHCVGVIHRVLCYQKRCRVRLNYQWKELWTALITLLKFLLANENHLAKKMNIFHLALQVVNIFNLFITYGDTFLPSPGSYDELYYELIRMHQVFDNLYSMALRYTTIDGEFKDNALRLTNSLINIRAIINHFSPKIDAWLASQGLSTPSEDQILDVVRKNYDSLTLKLQDSLDQYERYTEKPRHAAFFTAMVRSVVNDTRQNIDFASLDLHVVLQEFSSIA</sequence>
<dbReference type="EMBL" id="NEVH01027073">
    <property type="protein sequence ID" value="PNF13862.1"/>
    <property type="molecule type" value="Genomic_DNA"/>
</dbReference>
<evidence type="ECO:0000313" key="6">
    <source>
        <dbReference type="EMBL" id="PNF13862.1"/>
    </source>
</evidence>
<dbReference type="GO" id="GO:0005829">
    <property type="term" value="C:cytosol"/>
    <property type="evidence" value="ECO:0007669"/>
    <property type="project" value="TreeGrafter"/>
</dbReference>
<evidence type="ECO:0000256" key="3">
    <source>
        <dbReference type="ARBA" id="ARBA00022989"/>
    </source>
</evidence>
<dbReference type="GO" id="GO:0016020">
    <property type="term" value="C:membrane"/>
    <property type="evidence" value="ECO:0007669"/>
    <property type="project" value="UniProtKB-SubCell"/>
</dbReference>
<dbReference type="OrthoDB" id="2012278at2759"/>
<keyword evidence="7" id="KW-1185">Reference proteome</keyword>
<keyword evidence="4" id="KW-0472">Membrane</keyword>